<gene>
    <name evidence="2" type="ORF">J2S15_002716</name>
</gene>
<dbReference type="EMBL" id="JAUSUR010000005">
    <property type="protein sequence ID" value="MDQ0361963.1"/>
    <property type="molecule type" value="Genomic_DNA"/>
</dbReference>
<name>A0ABU0E4Y3_9FIRM</name>
<dbReference type="Proteomes" id="UP001230220">
    <property type="component" value="Unassembled WGS sequence"/>
</dbReference>
<proteinExistence type="predicted"/>
<dbReference type="Pfam" id="PF08818">
    <property type="entry name" value="DUF1801"/>
    <property type="match status" value="1"/>
</dbReference>
<reference evidence="2 3" key="1">
    <citation type="submission" date="2023-07" db="EMBL/GenBank/DDBJ databases">
        <title>Genomic Encyclopedia of Type Strains, Phase IV (KMG-IV): sequencing the most valuable type-strain genomes for metagenomic binning, comparative biology and taxonomic classification.</title>
        <authorList>
            <person name="Goeker M."/>
        </authorList>
    </citation>
    <scope>NUCLEOTIDE SEQUENCE [LARGE SCALE GENOMIC DNA]</scope>
    <source>
        <strain evidence="2 3">DSM 16784</strain>
    </source>
</reference>
<comment type="caution">
    <text evidence="2">The sequence shown here is derived from an EMBL/GenBank/DDBJ whole genome shotgun (WGS) entry which is preliminary data.</text>
</comment>
<evidence type="ECO:0000313" key="2">
    <source>
        <dbReference type="EMBL" id="MDQ0361963.1"/>
    </source>
</evidence>
<organism evidence="2 3">
    <name type="scientific">Breznakia pachnodae</name>
    <dbReference type="NCBI Taxonomy" id="265178"/>
    <lineage>
        <taxon>Bacteria</taxon>
        <taxon>Bacillati</taxon>
        <taxon>Bacillota</taxon>
        <taxon>Erysipelotrichia</taxon>
        <taxon>Erysipelotrichales</taxon>
        <taxon>Erysipelotrichaceae</taxon>
        <taxon>Breznakia</taxon>
    </lineage>
</organism>
<dbReference type="RefSeq" id="WP_307409149.1">
    <property type="nucleotide sequence ID" value="NZ_JAUSUR010000005.1"/>
</dbReference>
<keyword evidence="3" id="KW-1185">Reference proteome</keyword>
<accession>A0ABU0E4Y3</accession>
<dbReference type="SUPFAM" id="SSF159888">
    <property type="entry name" value="YdhG-like"/>
    <property type="match status" value="1"/>
</dbReference>
<dbReference type="InterPro" id="IPR014922">
    <property type="entry name" value="YdhG-like"/>
</dbReference>
<protein>
    <submittedName>
        <fullName evidence="2">Uncharacterized protein YdhG (YjbR/CyaY superfamily)</fullName>
    </submittedName>
</protein>
<dbReference type="Gene3D" id="3.90.1150.200">
    <property type="match status" value="1"/>
</dbReference>
<feature type="domain" description="YdhG-like" evidence="1">
    <location>
        <begin position="24"/>
        <end position="117"/>
    </location>
</feature>
<evidence type="ECO:0000313" key="3">
    <source>
        <dbReference type="Proteomes" id="UP001230220"/>
    </source>
</evidence>
<evidence type="ECO:0000259" key="1">
    <source>
        <dbReference type="Pfam" id="PF08818"/>
    </source>
</evidence>
<sequence>MDTKKKDVAKTYDEFVSVVDERSKEQLEALRSAIMSASDEISEKIAWGAPAYYYKGKFLVQIATVKVGVAFYITPATKASFKKELAEYRDTSKNAIQFYAKQEIPKELIKNMTQFRIKEISSK</sequence>